<feature type="region of interest" description="Disordered" evidence="1">
    <location>
        <begin position="1"/>
        <end position="34"/>
    </location>
</feature>
<feature type="compositionally biased region" description="Low complexity" evidence="1">
    <location>
        <begin position="11"/>
        <end position="32"/>
    </location>
</feature>
<feature type="compositionally biased region" description="Polar residues" evidence="1">
    <location>
        <begin position="1"/>
        <end position="10"/>
    </location>
</feature>
<reference evidence="3" key="1">
    <citation type="submission" date="2021-01" db="EMBL/GenBank/DDBJ databases">
        <authorList>
            <person name="Corre E."/>
            <person name="Pelletier E."/>
            <person name="Niang G."/>
            <person name="Scheremetjew M."/>
            <person name="Finn R."/>
            <person name="Kale V."/>
            <person name="Holt S."/>
            <person name="Cochrane G."/>
            <person name="Meng A."/>
            <person name="Brown T."/>
            <person name="Cohen L."/>
        </authorList>
    </citation>
    <scope>NUCLEOTIDE SEQUENCE</scope>
    <source>
        <strain evidence="3">WS</strain>
    </source>
</reference>
<dbReference type="AlphaFoldDB" id="A0A7S1PF38"/>
<dbReference type="PANTHER" id="PTHR12121:SF34">
    <property type="entry name" value="PROTEIN ANGEL"/>
    <property type="match status" value="1"/>
</dbReference>
<feature type="domain" description="Endonuclease/exonuclease/phosphatase" evidence="2">
    <location>
        <begin position="232"/>
        <end position="536"/>
    </location>
</feature>
<dbReference type="Gene3D" id="3.60.10.10">
    <property type="entry name" value="Endonuclease/exonuclease/phosphatase"/>
    <property type="match status" value="1"/>
</dbReference>
<dbReference type="Pfam" id="PF03372">
    <property type="entry name" value="Exo_endo_phos"/>
    <property type="match status" value="1"/>
</dbReference>
<protein>
    <recommendedName>
        <fullName evidence="2">Endonuclease/exonuclease/phosphatase domain-containing protein</fullName>
    </recommendedName>
</protein>
<organism evidence="3">
    <name type="scientific">Percolomonas cosmopolitus</name>
    <dbReference type="NCBI Taxonomy" id="63605"/>
    <lineage>
        <taxon>Eukaryota</taxon>
        <taxon>Discoba</taxon>
        <taxon>Heterolobosea</taxon>
        <taxon>Tetramitia</taxon>
        <taxon>Eutetramitia</taxon>
        <taxon>Percolomonadidae</taxon>
        <taxon>Percolomonas</taxon>
    </lineage>
</organism>
<accession>A0A7S1PF38</accession>
<dbReference type="InterPro" id="IPR005135">
    <property type="entry name" value="Endo/exonuclease/phosphatase"/>
</dbReference>
<evidence type="ECO:0000256" key="1">
    <source>
        <dbReference type="SAM" id="MobiDB-lite"/>
    </source>
</evidence>
<dbReference type="EMBL" id="HBGD01003580">
    <property type="protein sequence ID" value="CAD9079718.1"/>
    <property type="molecule type" value="Transcribed_RNA"/>
</dbReference>
<proteinExistence type="predicted"/>
<dbReference type="InterPro" id="IPR036691">
    <property type="entry name" value="Endo/exonu/phosph_ase_sf"/>
</dbReference>
<sequence>MSYYSTSTMLSSSPNSSSSNNSSSSSQQQQQSTKKPVLQSLTLSSIQPIHDVHLQAVSVKTTTKSLVITEKDPGVLLAGKLYTLVLSWYRSETTYICQNEISHQHEERPVATLQCMCCKRSFCGKQCFLHPWHHQKHRTEEPLNDKDSDKYETYQAIQCEPKNLRTYIPTKDDIGRVLRVKAQLFDQSGVVPLSKPVFVETKPVSRFPNPPPQRFLIPYNNPRPGSFQFTVMSYNVLAEMYASKQMVPHCPSHWLDFNFRRRTLVREILSHRPDVLCLQEVQADHYDTFWYPELQQHGYNGLFKKKTKDVFTGAGKYSMDGCATFYRTGLFDLVSSENIEFRDLAMQRLQVHKNQNLTRMIKDNVALVLFLRPKARGFYPQGVNEPIFCVGNTHIMANPQYTDVKIWQVYAYLQELYHLTKQGSIPLVLAGDFNSTPDSGAYHLIVNNQVPSNHPDLQTKHSIQDMHWKHDLKLQSAYGEYNQKSEPLYTTKTPLFTGTLDYLFYTPRSVGLLSLLSLPELAPEEMMPSEKNPSDHVALMGKFELRLPY</sequence>
<gene>
    <name evidence="3" type="ORF">PCOS0759_LOCUS2958</name>
</gene>
<dbReference type="SUPFAM" id="SSF56219">
    <property type="entry name" value="DNase I-like"/>
    <property type="match status" value="1"/>
</dbReference>
<evidence type="ECO:0000259" key="2">
    <source>
        <dbReference type="Pfam" id="PF03372"/>
    </source>
</evidence>
<evidence type="ECO:0000313" key="3">
    <source>
        <dbReference type="EMBL" id="CAD9079718.1"/>
    </source>
</evidence>
<dbReference type="InterPro" id="IPR050410">
    <property type="entry name" value="CCR4/nocturin_mRNA_transcr"/>
</dbReference>
<name>A0A7S1PF38_9EUKA</name>
<dbReference type="GO" id="GO:0000175">
    <property type="term" value="F:3'-5'-RNA exonuclease activity"/>
    <property type="evidence" value="ECO:0007669"/>
    <property type="project" value="TreeGrafter"/>
</dbReference>
<dbReference type="PANTHER" id="PTHR12121">
    <property type="entry name" value="CARBON CATABOLITE REPRESSOR PROTEIN 4"/>
    <property type="match status" value="1"/>
</dbReference>